<organism evidence="1">
    <name type="scientific">mine drainage metagenome</name>
    <dbReference type="NCBI Taxonomy" id="410659"/>
    <lineage>
        <taxon>unclassified sequences</taxon>
        <taxon>metagenomes</taxon>
        <taxon>ecological metagenomes</taxon>
    </lineage>
</organism>
<proteinExistence type="predicted"/>
<protein>
    <submittedName>
        <fullName evidence="1">Uncharacterized protein</fullName>
    </submittedName>
</protein>
<dbReference type="AlphaFoldDB" id="A0A1J5SY09"/>
<evidence type="ECO:0000313" key="1">
    <source>
        <dbReference type="EMBL" id="OIR06484.1"/>
    </source>
</evidence>
<accession>A0A1J5SY09</accession>
<reference evidence="1" key="1">
    <citation type="submission" date="2016-10" db="EMBL/GenBank/DDBJ databases">
        <title>Sequence of Gallionella enrichment culture.</title>
        <authorList>
            <person name="Poehlein A."/>
            <person name="Muehling M."/>
            <person name="Daniel R."/>
        </authorList>
    </citation>
    <scope>NUCLEOTIDE SEQUENCE</scope>
</reference>
<name>A0A1J5SY09_9ZZZZ</name>
<dbReference type="EMBL" id="MLJW01000043">
    <property type="protein sequence ID" value="OIR06484.1"/>
    <property type="molecule type" value="Genomic_DNA"/>
</dbReference>
<sequence length="255" mass="28009">MSTHLYLQLNPEALIASHLPPEAFGTYLAVGTRQHSSGQAVYFELDMDAVGDALPTRDIATRCVPHRDGTPRKSTYLTIYRALERIPVAALGKLYLATHDGRVLALSPTVAPRVVDRCFHLYQEFCPVCPRVVSTLDPSEFCAILTDPTQPVSVPAIAFAELALGALATDLDTTDTGNLPYSDLAHLRDCLRELQAKPGKPTKVAVRNVSDALLYRTIQGGFYAGAGRELKYYPMPSLSELESTHHDWWRSAQTA</sequence>
<comment type="caution">
    <text evidence="1">The sequence shown here is derived from an EMBL/GenBank/DDBJ whole genome shotgun (WGS) entry which is preliminary data.</text>
</comment>
<gene>
    <name evidence="1" type="ORF">GALL_114010</name>
</gene>